<dbReference type="AlphaFoldDB" id="A0A6A6X8J3"/>
<name>A0A6A6X8J3_9PLEO</name>
<organism evidence="2 3">
    <name type="scientific">Melanomma pulvis-pyrius CBS 109.77</name>
    <dbReference type="NCBI Taxonomy" id="1314802"/>
    <lineage>
        <taxon>Eukaryota</taxon>
        <taxon>Fungi</taxon>
        <taxon>Dikarya</taxon>
        <taxon>Ascomycota</taxon>
        <taxon>Pezizomycotina</taxon>
        <taxon>Dothideomycetes</taxon>
        <taxon>Pleosporomycetidae</taxon>
        <taxon>Pleosporales</taxon>
        <taxon>Melanommataceae</taxon>
        <taxon>Melanomma</taxon>
    </lineage>
</organism>
<keyword evidence="3" id="KW-1185">Reference proteome</keyword>
<feature type="chain" id="PRO_5025432387" description="Secreted protein" evidence="1">
    <location>
        <begin position="29"/>
        <end position="165"/>
    </location>
</feature>
<gene>
    <name evidence="2" type="ORF">K505DRAFT_49869</name>
</gene>
<evidence type="ECO:0000313" key="3">
    <source>
        <dbReference type="Proteomes" id="UP000799757"/>
    </source>
</evidence>
<dbReference type="Proteomes" id="UP000799757">
    <property type="component" value="Unassembled WGS sequence"/>
</dbReference>
<dbReference type="EMBL" id="MU001954">
    <property type="protein sequence ID" value="KAF2792820.1"/>
    <property type="molecule type" value="Genomic_DNA"/>
</dbReference>
<keyword evidence="1" id="KW-0732">Signal</keyword>
<evidence type="ECO:0000313" key="2">
    <source>
        <dbReference type="EMBL" id="KAF2792820.1"/>
    </source>
</evidence>
<evidence type="ECO:0000256" key="1">
    <source>
        <dbReference type="SAM" id="SignalP"/>
    </source>
</evidence>
<protein>
    <recommendedName>
        <fullName evidence="4">Secreted protein</fullName>
    </recommendedName>
</protein>
<proteinExistence type="predicted"/>
<evidence type="ECO:0008006" key="4">
    <source>
        <dbReference type="Google" id="ProtNLM"/>
    </source>
</evidence>
<feature type="signal peptide" evidence="1">
    <location>
        <begin position="1"/>
        <end position="28"/>
    </location>
</feature>
<accession>A0A6A6X8J3</accession>
<reference evidence="2" key="1">
    <citation type="journal article" date="2020" name="Stud. Mycol.">
        <title>101 Dothideomycetes genomes: a test case for predicting lifestyles and emergence of pathogens.</title>
        <authorList>
            <person name="Haridas S."/>
            <person name="Albert R."/>
            <person name="Binder M."/>
            <person name="Bloem J."/>
            <person name="Labutti K."/>
            <person name="Salamov A."/>
            <person name="Andreopoulos B."/>
            <person name="Baker S."/>
            <person name="Barry K."/>
            <person name="Bills G."/>
            <person name="Bluhm B."/>
            <person name="Cannon C."/>
            <person name="Castanera R."/>
            <person name="Culley D."/>
            <person name="Daum C."/>
            <person name="Ezra D."/>
            <person name="Gonzalez J."/>
            <person name="Henrissat B."/>
            <person name="Kuo A."/>
            <person name="Liang C."/>
            <person name="Lipzen A."/>
            <person name="Lutzoni F."/>
            <person name="Magnuson J."/>
            <person name="Mondo S."/>
            <person name="Nolan M."/>
            <person name="Ohm R."/>
            <person name="Pangilinan J."/>
            <person name="Park H.-J."/>
            <person name="Ramirez L."/>
            <person name="Alfaro M."/>
            <person name="Sun H."/>
            <person name="Tritt A."/>
            <person name="Yoshinaga Y."/>
            <person name="Zwiers L.-H."/>
            <person name="Turgeon B."/>
            <person name="Goodwin S."/>
            <person name="Spatafora J."/>
            <person name="Crous P."/>
            <person name="Grigoriev I."/>
        </authorList>
    </citation>
    <scope>NUCLEOTIDE SEQUENCE</scope>
    <source>
        <strain evidence="2">CBS 109.77</strain>
    </source>
</reference>
<sequence>MWWEKSCGPIRLGLCLILVHAPLSLFLSEPLLTNYWNCGIRCKYFLPLRTSRTADAHCGKRCTTIPYSAPNLSSKSSGSTTTRHSSLILYPLSCLEVSATWSSTTTSAVHKDFGYFQNSDLPLVYPSTRPRPHVCLHRSPKQQVIGSANSHPCVCRHWIRRDRRL</sequence>